<keyword evidence="1" id="KW-0175">Coiled coil</keyword>
<accession>A0ABR2HC17</accession>
<keyword evidence="3" id="KW-1185">Reference proteome</keyword>
<feature type="coiled-coil region" evidence="1">
    <location>
        <begin position="31"/>
        <end position="72"/>
    </location>
</feature>
<comment type="caution">
    <text evidence="2">The sequence shown here is derived from an EMBL/GenBank/DDBJ whole genome shotgun (WGS) entry which is preliminary data.</text>
</comment>
<proteinExistence type="predicted"/>
<sequence>MSEKVQPKKELITQTIYHNENFQYSSSEKQLMDALIDLKKKEAKVREIQKQIDDQQHKIDKLKKDLKSSKAAVWNSRQFLRGVVVIYKKNLDDIFQDNQ</sequence>
<gene>
    <name evidence="2" type="ORF">M9Y10_024459</name>
</gene>
<evidence type="ECO:0000256" key="1">
    <source>
        <dbReference type="SAM" id="Coils"/>
    </source>
</evidence>
<dbReference type="Proteomes" id="UP001470230">
    <property type="component" value="Unassembled WGS sequence"/>
</dbReference>
<evidence type="ECO:0000313" key="2">
    <source>
        <dbReference type="EMBL" id="KAK8844248.1"/>
    </source>
</evidence>
<reference evidence="2 3" key="1">
    <citation type="submission" date="2024-04" db="EMBL/GenBank/DDBJ databases">
        <title>Tritrichomonas musculus Genome.</title>
        <authorList>
            <person name="Alves-Ferreira E."/>
            <person name="Grigg M."/>
            <person name="Lorenzi H."/>
            <person name="Galac M."/>
        </authorList>
    </citation>
    <scope>NUCLEOTIDE SEQUENCE [LARGE SCALE GENOMIC DNA]</scope>
    <source>
        <strain evidence="2 3">EAF2021</strain>
    </source>
</reference>
<evidence type="ECO:0000313" key="3">
    <source>
        <dbReference type="Proteomes" id="UP001470230"/>
    </source>
</evidence>
<protein>
    <submittedName>
        <fullName evidence="2">Uncharacterized protein</fullName>
    </submittedName>
</protein>
<dbReference type="EMBL" id="JAPFFF010000033">
    <property type="protein sequence ID" value="KAK8844248.1"/>
    <property type="molecule type" value="Genomic_DNA"/>
</dbReference>
<organism evidence="2 3">
    <name type="scientific">Tritrichomonas musculus</name>
    <dbReference type="NCBI Taxonomy" id="1915356"/>
    <lineage>
        <taxon>Eukaryota</taxon>
        <taxon>Metamonada</taxon>
        <taxon>Parabasalia</taxon>
        <taxon>Tritrichomonadida</taxon>
        <taxon>Tritrichomonadidae</taxon>
        <taxon>Tritrichomonas</taxon>
    </lineage>
</organism>
<name>A0ABR2HC17_9EUKA</name>